<keyword evidence="3 6" id="KW-0812">Transmembrane</keyword>
<organism evidence="7 8">
    <name type="scientific">Saccharothrix syringae</name>
    <name type="common">Nocardiopsis syringae</name>
    <dbReference type="NCBI Taxonomy" id="103733"/>
    <lineage>
        <taxon>Bacteria</taxon>
        <taxon>Bacillati</taxon>
        <taxon>Actinomycetota</taxon>
        <taxon>Actinomycetes</taxon>
        <taxon>Pseudonocardiales</taxon>
        <taxon>Pseudonocardiaceae</taxon>
        <taxon>Saccharothrix</taxon>
    </lineage>
</organism>
<evidence type="ECO:0000256" key="4">
    <source>
        <dbReference type="ARBA" id="ARBA00022989"/>
    </source>
</evidence>
<keyword evidence="4 6" id="KW-1133">Transmembrane helix</keyword>
<keyword evidence="5 6" id="KW-0472">Membrane</keyword>
<evidence type="ECO:0000313" key="8">
    <source>
        <dbReference type="Proteomes" id="UP000325787"/>
    </source>
</evidence>
<keyword evidence="2" id="KW-1003">Cell membrane</keyword>
<dbReference type="OrthoDB" id="4374904at2"/>
<evidence type="ECO:0000256" key="6">
    <source>
        <dbReference type="SAM" id="Phobius"/>
    </source>
</evidence>
<evidence type="ECO:0000313" key="7">
    <source>
        <dbReference type="EMBL" id="QFZ21559.1"/>
    </source>
</evidence>
<feature type="transmembrane region" description="Helical" evidence="6">
    <location>
        <begin position="197"/>
        <end position="221"/>
    </location>
</feature>
<reference evidence="8" key="1">
    <citation type="journal article" date="2021" name="Curr. Microbiol.">
        <title>Complete genome of nocamycin-producing strain Saccharothrix syringae NRRL B-16468 reveals the biosynthetic potential for secondary metabolites.</title>
        <authorList>
            <person name="Mo X."/>
            <person name="Yang S."/>
        </authorList>
    </citation>
    <scope>NUCLEOTIDE SEQUENCE [LARGE SCALE GENOMIC DNA]</scope>
    <source>
        <strain evidence="8">ATCC 51364 / DSM 43886 / JCM 6844 / KCTC 9398 / NBRC 14523 / NRRL B-16468 / INA 2240</strain>
    </source>
</reference>
<gene>
    <name evidence="7" type="ORF">EKG83_32925</name>
</gene>
<name>A0A5Q0H5Y1_SACSY</name>
<feature type="transmembrane region" description="Helical" evidence="6">
    <location>
        <begin position="20"/>
        <end position="43"/>
    </location>
</feature>
<keyword evidence="8" id="KW-1185">Reference proteome</keyword>
<dbReference type="EMBL" id="CP034550">
    <property type="protein sequence ID" value="QFZ21559.1"/>
    <property type="molecule type" value="Genomic_DNA"/>
</dbReference>
<sequence length="273" mass="28077">MSLIRAVLRHALGALRGRDLALWAAGVTFFAGLAVVPVLLLALRGAAELFGADLVVDGARLLAGSLPGAQRVGPAVEGLASAAVGASWWVLLSALLPASLYGEGLRRGMAQLANEPVGAGTGWLGRLGFVPVIVVAPLLVAAPLATAPWVAPRYSGGGWSAALGVVVSFHVDWVALSVALGLIFLATGPSVLSRRQAVVGGFAVGAVVTGFLHGFLLFLAIPVDWAFPFAGLRGAGVVGALGLWTYLLHVVLLFGYRVLLSFRAVRHRGDVVS</sequence>
<dbReference type="RefSeq" id="WP_051766786.1">
    <property type="nucleotide sequence ID" value="NZ_CP034550.1"/>
</dbReference>
<accession>A0A5Q0H5Y1</accession>
<dbReference type="GO" id="GO:0005886">
    <property type="term" value="C:plasma membrane"/>
    <property type="evidence" value="ECO:0007669"/>
    <property type="project" value="UniProtKB-SubCell"/>
</dbReference>
<dbReference type="AlphaFoldDB" id="A0A5Q0H5Y1"/>
<evidence type="ECO:0000256" key="1">
    <source>
        <dbReference type="ARBA" id="ARBA00004651"/>
    </source>
</evidence>
<dbReference type="Pfam" id="PF03631">
    <property type="entry name" value="Virul_fac_BrkB"/>
    <property type="match status" value="1"/>
</dbReference>
<proteinExistence type="predicted"/>
<evidence type="ECO:0000256" key="5">
    <source>
        <dbReference type="ARBA" id="ARBA00023136"/>
    </source>
</evidence>
<comment type="subcellular location">
    <subcellularLocation>
        <location evidence="1">Cell membrane</location>
        <topology evidence="1">Multi-pass membrane protein</topology>
    </subcellularLocation>
</comment>
<feature type="transmembrane region" description="Helical" evidence="6">
    <location>
        <begin position="123"/>
        <end position="147"/>
    </location>
</feature>
<feature type="transmembrane region" description="Helical" evidence="6">
    <location>
        <begin position="241"/>
        <end position="259"/>
    </location>
</feature>
<evidence type="ECO:0000256" key="2">
    <source>
        <dbReference type="ARBA" id="ARBA00022475"/>
    </source>
</evidence>
<dbReference type="InterPro" id="IPR017039">
    <property type="entry name" value="Virul_fac_BrkB"/>
</dbReference>
<protein>
    <submittedName>
        <fullName evidence="7">Ribonuclease BN</fullName>
    </submittedName>
</protein>
<dbReference type="Proteomes" id="UP000325787">
    <property type="component" value="Chromosome"/>
</dbReference>
<dbReference type="KEGG" id="ssyi:EKG83_32925"/>
<evidence type="ECO:0000256" key="3">
    <source>
        <dbReference type="ARBA" id="ARBA00022692"/>
    </source>
</evidence>
<feature type="transmembrane region" description="Helical" evidence="6">
    <location>
        <begin position="79"/>
        <end position="102"/>
    </location>
</feature>
<feature type="transmembrane region" description="Helical" evidence="6">
    <location>
        <begin position="159"/>
        <end position="185"/>
    </location>
</feature>